<dbReference type="InterPro" id="IPR001544">
    <property type="entry name" value="Aminotrans_IV"/>
</dbReference>
<dbReference type="InterPro" id="IPR043132">
    <property type="entry name" value="BCAT-like_C"/>
</dbReference>
<dbReference type="PANTHER" id="PTHR42743">
    <property type="entry name" value="AMINO-ACID AMINOTRANSFERASE"/>
    <property type="match status" value="1"/>
</dbReference>
<comment type="similarity">
    <text evidence="5">Belongs to the class-IV pyridoxal-phosphate-dependent aminotransferase family.</text>
</comment>
<evidence type="ECO:0000256" key="9">
    <source>
        <dbReference type="ARBA" id="ARBA00049229"/>
    </source>
</evidence>
<dbReference type="CDD" id="cd00449">
    <property type="entry name" value="PLPDE_IV"/>
    <property type="match status" value="1"/>
</dbReference>
<reference evidence="11 12" key="1">
    <citation type="submission" date="2020-11" db="EMBL/GenBank/DDBJ databases">
        <title>Draft Genome Sequence and Secondary Metabolite Biosynthetic Potential of the Lysobacter niastensis Type strain DSM 18481.</title>
        <authorList>
            <person name="Turrini P."/>
            <person name="Artuso I."/>
            <person name="Tescari M."/>
            <person name="Lugli G.A."/>
            <person name="Frangipani E."/>
            <person name="Ventura M."/>
            <person name="Visca P."/>
        </authorList>
    </citation>
    <scope>NUCLEOTIDE SEQUENCE [LARGE SCALE GENOMIC DNA]</scope>
    <source>
        <strain evidence="11 12">DSM 18481</strain>
    </source>
</reference>
<dbReference type="SUPFAM" id="SSF56752">
    <property type="entry name" value="D-aminoacid aminotransferase-like PLP-dependent enzymes"/>
    <property type="match status" value="1"/>
</dbReference>
<dbReference type="EC" id="2.6.1.42" evidence="6"/>
<dbReference type="Proteomes" id="UP001429984">
    <property type="component" value="Unassembled WGS sequence"/>
</dbReference>
<comment type="catalytic activity">
    <reaction evidence="9">
        <text>L-leucine + 2-oxoglutarate = 4-methyl-2-oxopentanoate + L-glutamate</text>
        <dbReference type="Rhea" id="RHEA:18321"/>
        <dbReference type="ChEBI" id="CHEBI:16810"/>
        <dbReference type="ChEBI" id="CHEBI:17865"/>
        <dbReference type="ChEBI" id="CHEBI:29985"/>
        <dbReference type="ChEBI" id="CHEBI:57427"/>
        <dbReference type="EC" id="2.6.1.42"/>
    </reaction>
</comment>
<dbReference type="EMBL" id="JADLZT010000004">
    <property type="protein sequence ID" value="MBF6024193.1"/>
    <property type="molecule type" value="Genomic_DNA"/>
</dbReference>
<dbReference type="Pfam" id="PF01063">
    <property type="entry name" value="Aminotran_4"/>
    <property type="match status" value="1"/>
</dbReference>
<evidence type="ECO:0000256" key="5">
    <source>
        <dbReference type="ARBA" id="ARBA00009320"/>
    </source>
</evidence>
<evidence type="ECO:0000256" key="6">
    <source>
        <dbReference type="ARBA" id="ARBA00013053"/>
    </source>
</evidence>
<evidence type="ECO:0000256" key="1">
    <source>
        <dbReference type="ARBA" id="ARBA00003109"/>
    </source>
</evidence>
<dbReference type="RefSeq" id="WP_194930776.1">
    <property type="nucleotide sequence ID" value="NZ_JADLZT010000004.1"/>
</dbReference>
<dbReference type="InterPro" id="IPR043131">
    <property type="entry name" value="BCAT-like_N"/>
</dbReference>
<evidence type="ECO:0000256" key="10">
    <source>
        <dbReference type="SAM" id="MobiDB-lite"/>
    </source>
</evidence>
<dbReference type="InterPro" id="IPR036038">
    <property type="entry name" value="Aminotransferase-like"/>
</dbReference>
<comment type="catalytic activity">
    <reaction evidence="8">
        <text>L-isoleucine + 2-oxoglutarate = (S)-3-methyl-2-oxopentanoate + L-glutamate</text>
        <dbReference type="Rhea" id="RHEA:24801"/>
        <dbReference type="ChEBI" id="CHEBI:16810"/>
        <dbReference type="ChEBI" id="CHEBI:29985"/>
        <dbReference type="ChEBI" id="CHEBI:35146"/>
        <dbReference type="ChEBI" id="CHEBI:58045"/>
        <dbReference type="EC" id="2.6.1.42"/>
    </reaction>
</comment>
<comment type="pathway">
    <text evidence="2">Amino-acid biosynthesis; L-isoleucine biosynthesis; L-isoleucine from 2-oxobutanoate: step 4/4.</text>
</comment>
<name>A0ABS0B5M4_9GAMM</name>
<protein>
    <recommendedName>
        <fullName evidence="6">branched-chain-amino-acid transaminase</fullName>
        <ecNumber evidence="6">2.6.1.42</ecNumber>
    </recommendedName>
</protein>
<accession>A0ABS0B5M4</accession>
<comment type="function">
    <text evidence="1">Acts on leucine, isoleucine and valine.</text>
</comment>
<keyword evidence="12" id="KW-1185">Reference proteome</keyword>
<evidence type="ECO:0000256" key="3">
    <source>
        <dbReference type="ARBA" id="ARBA00004931"/>
    </source>
</evidence>
<dbReference type="Gene3D" id="3.20.10.10">
    <property type="entry name" value="D-amino Acid Aminotransferase, subunit A, domain 2"/>
    <property type="match status" value="1"/>
</dbReference>
<dbReference type="GO" id="GO:0008483">
    <property type="term" value="F:transaminase activity"/>
    <property type="evidence" value="ECO:0007669"/>
    <property type="project" value="UniProtKB-KW"/>
</dbReference>
<evidence type="ECO:0000313" key="11">
    <source>
        <dbReference type="EMBL" id="MBF6024193.1"/>
    </source>
</evidence>
<organism evidence="11 12">
    <name type="scientific">Lysobacter niastensis</name>
    <dbReference type="NCBI Taxonomy" id="380629"/>
    <lineage>
        <taxon>Bacteria</taxon>
        <taxon>Pseudomonadati</taxon>
        <taxon>Pseudomonadota</taxon>
        <taxon>Gammaproteobacteria</taxon>
        <taxon>Lysobacterales</taxon>
        <taxon>Lysobacteraceae</taxon>
        <taxon>Lysobacter</taxon>
    </lineage>
</organism>
<proteinExistence type="inferred from homology"/>
<gene>
    <name evidence="11" type="ORF">IU514_09125</name>
</gene>
<comment type="caution">
    <text evidence="11">The sequence shown here is derived from an EMBL/GenBank/DDBJ whole genome shotgun (WGS) entry which is preliminary data.</text>
</comment>
<evidence type="ECO:0000256" key="2">
    <source>
        <dbReference type="ARBA" id="ARBA00004824"/>
    </source>
</evidence>
<evidence type="ECO:0000313" key="12">
    <source>
        <dbReference type="Proteomes" id="UP001429984"/>
    </source>
</evidence>
<dbReference type="PANTHER" id="PTHR42743:SF11">
    <property type="entry name" value="AMINODEOXYCHORISMATE LYASE"/>
    <property type="match status" value="1"/>
</dbReference>
<evidence type="ECO:0000256" key="8">
    <source>
        <dbReference type="ARBA" id="ARBA00048798"/>
    </source>
</evidence>
<feature type="region of interest" description="Disordered" evidence="10">
    <location>
        <begin position="1"/>
        <end position="34"/>
    </location>
</feature>
<evidence type="ECO:0000256" key="4">
    <source>
        <dbReference type="ARBA" id="ARBA00005072"/>
    </source>
</evidence>
<dbReference type="Gene3D" id="3.30.470.10">
    <property type="match status" value="1"/>
</dbReference>
<keyword evidence="11" id="KW-0808">Transferase</keyword>
<comment type="catalytic activity">
    <reaction evidence="7">
        <text>L-valine + 2-oxoglutarate = 3-methyl-2-oxobutanoate + L-glutamate</text>
        <dbReference type="Rhea" id="RHEA:24813"/>
        <dbReference type="ChEBI" id="CHEBI:11851"/>
        <dbReference type="ChEBI" id="CHEBI:16810"/>
        <dbReference type="ChEBI" id="CHEBI:29985"/>
        <dbReference type="ChEBI" id="CHEBI:57762"/>
        <dbReference type="EC" id="2.6.1.42"/>
    </reaction>
</comment>
<dbReference type="InterPro" id="IPR050571">
    <property type="entry name" value="Class-IV_PLP-Dep_Aminotrnsfr"/>
</dbReference>
<comment type="pathway">
    <text evidence="3">Amino-acid biosynthesis; L-valine biosynthesis; L-valine from pyruvate: step 4/4.</text>
</comment>
<comment type="pathway">
    <text evidence="4">Amino-acid biosynthesis; L-leucine biosynthesis; L-leucine from 3-methyl-2-oxobutanoate: step 4/4.</text>
</comment>
<evidence type="ECO:0000256" key="7">
    <source>
        <dbReference type="ARBA" id="ARBA00048212"/>
    </source>
</evidence>
<feature type="compositionally biased region" description="Polar residues" evidence="10">
    <location>
        <begin position="1"/>
        <end position="12"/>
    </location>
</feature>
<sequence>MSMTTQDPQRAHSSSRHGRVAGGAGFAAPLKAPAPPLQSKGEAGLLWFDGDLVPADGLQAPVTTHALHYGSGVFEGIRSYATRDGAAGGGSAVFRLPEHLDRMRKGAELLGLDFDAAGARGAIVQTLRANGHRDAYIRPLAWYGTGSMGLDVAPLTQHFMVATMAQPVHLSGARTRLTVSPWRRNPATSLPPLKLSGGYVNSILAKREAKARGFDEALFVDGDGLVVECTGANVFMVRNGQVTAVEHRDALPGITRDTLIALSGAESRPVTHHELLDADEVFLCGTAAETAPVSALDRREYGDNPVTRDLSALYARVVRGEEPGRSSWLTAV</sequence>
<keyword evidence="11" id="KW-0032">Aminotransferase</keyword>